<comment type="caution">
    <text evidence="1">The sequence shown here is derived from an EMBL/GenBank/DDBJ whole genome shotgun (WGS) entry which is preliminary data.</text>
</comment>
<organism evidence="1">
    <name type="scientific">marine sediment metagenome</name>
    <dbReference type="NCBI Taxonomy" id="412755"/>
    <lineage>
        <taxon>unclassified sequences</taxon>
        <taxon>metagenomes</taxon>
        <taxon>ecological metagenomes</taxon>
    </lineage>
</organism>
<proteinExistence type="predicted"/>
<evidence type="ECO:0008006" key="2">
    <source>
        <dbReference type="Google" id="ProtNLM"/>
    </source>
</evidence>
<dbReference type="EMBL" id="LAZR01000141">
    <property type="protein sequence ID" value="KKN87101.1"/>
    <property type="molecule type" value="Genomic_DNA"/>
</dbReference>
<gene>
    <name evidence="1" type="ORF">LCGC14_0261320</name>
</gene>
<name>A0A0F9WM08_9ZZZZ</name>
<protein>
    <recommendedName>
        <fullName evidence="2">Histidinol dehydrogenase</fullName>
    </recommendedName>
</protein>
<dbReference type="Pfam" id="PF07704">
    <property type="entry name" value="PSK_trans_fac"/>
    <property type="match status" value="1"/>
</dbReference>
<accession>A0A0F9WM08</accession>
<sequence length="83" mass="9545">MMALYIRDPEVDELARKLRAMTGAKSKTDAVRRALRNELRRARRPERFDDRNAKVMVMADALGSSQTLPFDLKAFTDAMWDDA</sequence>
<evidence type="ECO:0000313" key="1">
    <source>
        <dbReference type="EMBL" id="KKN87101.1"/>
    </source>
</evidence>
<dbReference type="InterPro" id="IPR011660">
    <property type="entry name" value="VapB-like"/>
</dbReference>
<dbReference type="AlphaFoldDB" id="A0A0F9WM08"/>
<reference evidence="1" key="1">
    <citation type="journal article" date="2015" name="Nature">
        <title>Complex archaea that bridge the gap between prokaryotes and eukaryotes.</title>
        <authorList>
            <person name="Spang A."/>
            <person name="Saw J.H."/>
            <person name="Jorgensen S.L."/>
            <person name="Zaremba-Niedzwiedzka K."/>
            <person name="Martijn J."/>
            <person name="Lind A.E."/>
            <person name="van Eijk R."/>
            <person name="Schleper C."/>
            <person name="Guy L."/>
            <person name="Ettema T.J."/>
        </authorList>
    </citation>
    <scope>NUCLEOTIDE SEQUENCE</scope>
</reference>